<dbReference type="AlphaFoldDB" id="A0A1V9XCR9"/>
<keyword evidence="4" id="KW-1185">Reference proteome</keyword>
<dbReference type="Pfam" id="PF08040">
    <property type="entry name" value="NADH_oxidored"/>
    <property type="match status" value="1"/>
</dbReference>
<feature type="transmembrane region" description="Helical" evidence="2">
    <location>
        <begin position="12"/>
        <end position="31"/>
    </location>
</feature>
<sequence length="60" mass="6991">MDISPSPFRILYRLRLGLVVVPIAIALGHYLEKKDDQNMTRFRGKSKLYGKPGHQERPPW</sequence>
<keyword evidence="2" id="KW-0812">Transmembrane</keyword>
<gene>
    <name evidence="3" type="ORF">BIW11_04025</name>
</gene>
<protein>
    <submittedName>
        <fullName evidence="3">Cathepsin J-like</fullName>
    </submittedName>
</protein>
<keyword evidence="2" id="KW-0472">Membrane</keyword>
<dbReference type="OrthoDB" id="9923602at2759"/>
<proteinExistence type="predicted"/>
<dbReference type="GO" id="GO:0005739">
    <property type="term" value="C:mitochondrion"/>
    <property type="evidence" value="ECO:0007669"/>
    <property type="project" value="InterPro"/>
</dbReference>
<keyword evidence="2" id="KW-1133">Transmembrane helix</keyword>
<accession>A0A1V9XCR9</accession>
<evidence type="ECO:0000256" key="2">
    <source>
        <dbReference type="SAM" id="Phobius"/>
    </source>
</evidence>
<name>A0A1V9XCR9_9ACAR</name>
<dbReference type="InParanoid" id="A0A1V9XCR9"/>
<comment type="caution">
    <text evidence="3">The sequence shown here is derived from an EMBL/GenBank/DDBJ whole genome shotgun (WGS) entry which is preliminary data.</text>
</comment>
<dbReference type="InterPro" id="IPR012575">
    <property type="entry name" value="NDUB1"/>
</dbReference>
<dbReference type="FunCoup" id="A0A1V9XCR9">
    <property type="interactions" value="81"/>
</dbReference>
<evidence type="ECO:0000256" key="1">
    <source>
        <dbReference type="SAM" id="MobiDB-lite"/>
    </source>
</evidence>
<dbReference type="Proteomes" id="UP000192247">
    <property type="component" value="Unassembled WGS sequence"/>
</dbReference>
<feature type="region of interest" description="Disordered" evidence="1">
    <location>
        <begin position="41"/>
        <end position="60"/>
    </location>
</feature>
<evidence type="ECO:0000313" key="3">
    <source>
        <dbReference type="EMBL" id="OQR71148.1"/>
    </source>
</evidence>
<organism evidence="3 4">
    <name type="scientific">Tropilaelaps mercedesae</name>
    <dbReference type="NCBI Taxonomy" id="418985"/>
    <lineage>
        <taxon>Eukaryota</taxon>
        <taxon>Metazoa</taxon>
        <taxon>Ecdysozoa</taxon>
        <taxon>Arthropoda</taxon>
        <taxon>Chelicerata</taxon>
        <taxon>Arachnida</taxon>
        <taxon>Acari</taxon>
        <taxon>Parasitiformes</taxon>
        <taxon>Mesostigmata</taxon>
        <taxon>Gamasina</taxon>
        <taxon>Dermanyssoidea</taxon>
        <taxon>Laelapidae</taxon>
        <taxon>Tropilaelaps</taxon>
    </lineage>
</organism>
<dbReference type="EMBL" id="MNPL01015280">
    <property type="protein sequence ID" value="OQR71148.1"/>
    <property type="molecule type" value="Genomic_DNA"/>
</dbReference>
<evidence type="ECO:0000313" key="4">
    <source>
        <dbReference type="Proteomes" id="UP000192247"/>
    </source>
</evidence>
<reference evidence="3 4" key="1">
    <citation type="journal article" date="2017" name="Gigascience">
        <title>Draft genome of the honey bee ectoparasitic mite, Tropilaelaps mercedesae, is shaped by the parasitic life history.</title>
        <authorList>
            <person name="Dong X."/>
            <person name="Armstrong S.D."/>
            <person name="Xia D."/>
            <person name="Makepeace B.L."/>
            <person name="Darby A.C."/>
            <person name="Kadowaki T."/>
        </authorList>
    </citation>
    <scope>NUCLEOTIDE SEQUENCE [LARGE SCALE GENOMIC DNA]</scope>
    <source>
        <strain evidence="3">Wuxi-XJTLU</strain>
    </source>
</reference>